<keyword evidence="2" id="KW-0732">Signal</keyword>
<reference evidence="4" key="2">
    <citation type="submission" date="2025-09" db="UniProtKB">
        <authorList>
            <consortium name="Ensembl"/>
        </authorList>
    </citation>
    <scope>IDENTIFICATION</scope>
</reference>
<feature type="domain" description="Tectonic-1-3 N-terminal" evidence="3">
    <location>
        <begin position="90"/>
        <end position="172"/>
    </location>
</feature>
<dbReference type="Pfam" id="PF25752">
    <property type="entry name" value="DUF1619_N"/>
    <property type="match status" value="1"/>
</dbReference>
<sequence length="214" mass="23329">MAALVDFCWFSSSLLSLSLLFTVSNTSENKTEHSLNITLFGDQNATYNDTDSYSTTPPTGFDSSTPKPADSSTEEPTKPTVSVEPLPVSGVLPAPVVNIGRLCPCDEHQDMCDINCCCDRECREEVALFTSCSVPTGHKLLSLTFASEHLNDPEKAWEKVWSDETKVELFGINSTCCVCRMKNCEYDPKNTIPTVKHGSFGAVFVGKGTTTSPH</sequence>
<dbReference type="Ensembl" id="ENSMMOT00000001653.1">
    <property type="protein sequence ID" value="ENSMMOP00000001623.1"/>
    <property type="gene ID" value="ENSMMOG00000001361.1"/>
</dbReference>
<feature type="chain" id="PRO_5018670487" description="Tectonic-1-3 N-terminal domain-containing protein" evidence="2">
    <location>
        <begin position="27"/>
        <end position="214"/>
    </location>
</feature>
<feature type="compositionally biased region" description="Polar residues" evidence="1">
    <location>
        <begin position="48"/>
        <end position="66"/>
    </location>
</feature>
<dbReference type="Gene3D" id="3.30.420.10">
    <property type="entry name" value="Ribonuclease H-like superfamily/Ribonuclease H"/>
    <property type="match status" value="1"/>
</dbReference>
<dbReference type="PANTHER" id="PTHR14611">
    <property type="entry name" value="TECTONIC FAMILY MEMBER"/>
    <property type="match status" value="1"/>
</dbReference>
<feature type="region of interest" description="Disordered" evidence="1">
    <location>
        <begin position="48"/>
        <end position="86"/>
    </location>
</feature>
<name>A0A3Q3VM83_MOLML</name>
<dbReference type="InterPro" id="IPR036397">
    <property type="entry name" value="RNaseH_sf"/>
</dbReference>
<feature type="signal peptide" evidence="2">
    <location>
        <begin position="1"/>
        <end position="26"/>
    </location>
</feature>
<dbReference type="PANTHER" id="PTHR14611:SF1">
    <property type="entry name" value="TECTONIC-1"/>
    <property type="match status" value="1"/>
</dbReference>
<dbReference type="AlphaFoldDB" id="A0A3Q3VM83"/>
<dbReference type="GO" id="GO:0060271">
    <property type="term" value="P:cilium assembly"/>
    <property type="evidence" value="ECO:0007669"/>
    <property type="project" value="TreeGrafter"/>
</dbReference>
<dbReference type="InterPro" id="IPR057724">
    <property type="entry name" value="TCTN1-3_N"/>
</dbReference>
<organism evidence="4 5">
    <name type="scientific">Mola mola</name>
    <name type="common">Ocean sunfish</name>
    <name type="synonym">Tetraodon mola</name>
    <dbReference type="NCBI Taxonomy" id="94237"/>
    <lineage>
        <taxon>Eukaryota</taxon>
        <taxon>Metazoa</taxon>
        <taxon>Chordata</taxon>
        <taxon>Craniata</taxon>
        <taxon>Vertebrata</taxon>
        <taxon>Euteleostomi</taxon>
        <taxon>Actinopterygii</taxon>
        <taxon>Neopterygii</taxon>
        <taxon>Teleostei</taxon>
        <taxon>Neoteleostei</taxon>
        <taxon>Acanthomorphata</taxon>
        <taxon>Eupercaria</taxon>
        <taxon>Tetraodontiformes</taxon>
        <taxon>Molidae</taxon>
        <taxon>Mola</taxon>
    </lineage>
</organism>
<dbReference type="Proteomes" id="UP000261620">
    <property type="component" value="Unplaced"/>
</dbReference>
<dbReference type="GO" id="GO:0003676">
    <property type="term" value="F:nucleic acid binding"/>
    <property type="evidence" value="ECO:0007669"/>
    <property type="project" value="InterPro"/>
</dbReference>
<accession>A0A3Q3VM83</accession>
<keyword evidence="5" id="KW-1185">Reference proteome</keyword>
<proteinExistence type="predicted"/>
<evidence type="ECO:0000256" key="1">
    <source>
        <dbReference type="SAM" id="MobiDB-lite"/>
    </source>
</evidence>
<evidence type="ECO:0000313" key="5">
    <source>
        <dbReference type="Proteomes" id="UP000261620"/>
    </source>
</evidence>
<protein>
    <recommendedName>
        <fullName evidence="3">Tectonic-1-3 N-terminal domain-containing protein</fullName>
    </recommendedName>
</protein>
<dbReference type="InterPro" id="IPR040354">
    <property type="entry name" value="TCTN1-3"/>
</dbReference>
<reference evidence="4" key="1">
    <citation type="submission" date="2025-08" db="UniProtKB">
        <authorList>
            <consortium name="Ensembl"/>
        </authorList>
    </citation>
    <scope>IDENTIFICATION</scope>
</reference>
<evidence type="ECO:0000256" key="2">
    <source>
        <dbReference type="SAM" id="SignalP"/>
    </source>
</evidence>
<dbReference type="GO" id="GO:0036038">
    <property type="term" value="C:MKS complex"/>
    <property type="evidence" value="ECO:0007669"/>
    <property type="project" value="TreeGrafter"/>
</dbReference>
<dbReference type="STRING" id="94237.ENSMMOP00000001623"/>
<dbReference type="GO" id="GO:1904491">
    <property type="term" value="P:protein localization to ciliary transition zone"/>
    <property type="evidence" value="ECO:0007669"/>
    <property type="project" value="TreeGrafter"/>
</dbReference>
<evidence type="ECO:0000259" key="3">
    <source>
        <dbReference type="Pfam" id="PF25752"/>
    </source>
</evidence>
<evidence type="ECO:0000313" key="4">
    <source>
        <dbReference type="Ensembl" id="ENSMMOP00000001623.1"/>
    </source>
</evidence>